<sequence length="96" mass="10512">MLRASRPIKFTFLLITQLKEAEHWPQLAGTVIGSPVDITGRKRLANICLHSAHASASTIHSSVLSVHKTSDSRIQVYGVTLHDLDASASAQRVKLR</sequence>
<reference evidence="1" key="1">
    <citation type="journal article" date="2023" name="G3 (Bethesda)">
        <title>A reference genome for the long-term kleptoplast-retaining sea slug Elysia crispata morphotype clarki.</title>
        <authorList>
            <person name="Eastman K.E."/>
            <person name="Pendleton A.L."/>
            <person name="Shaikh M.A."/>
            <person name="Suttiyut T."/>
            <person name="Ogas R."/>
            <person name="Tomko P."/>
            <person name="Gavelis G."/>
            <person name="Widhalm J.R."/>
            <person name="Wisecaver J.H."/>
        </authorList>
    </citation>
    <scope>NUCLEOTIDE SEQUENCE</scope>
    <source>
        <strain evidence="1">ECLA1</strain>
    </source>
</reference>
<evidence type="ECO:0000313" key="2">
    <source>
        <dbReference type="Proteomes" id="UP001283361"/>
    </source>
</evidence>
<gene>
    <name evidence="1" type="ORF">RRG08_021706</name>
</gene>
<name>A0AAE0ZXW3_9GAST</name>
<dbReference type="AlphaFoldDB" id="A0AAE0ZXW3"/>
<accession>A0AAE0ZXW3</accession>
<dbReference type="EMBL" id="JAWDGP010003066">
    <property type="protein sequence ID" value="KAK3777589.1"/>
    <property type="molecule type" value="Genomic_DNA"/>
</dbReference>
<protein>
    <submittedName>
        <fullName evidence="1">Uncharacterized protein</fullName>
    </submittedName>
</protein>
<evidence type="ECO:0000313" key="1">
    <source>
        <dbReference type="EMBL" id="KAK3777589.1"/>
    </source>
</evidence>
<keyword evidence="2" id="KW-1185">Reference proteome</keyword>
<proteinExistence type="predicted"/>
<comment type="caution">
    <text evidence="1">The sequence shown here is derived from an EMBL/GenBank/DDBJ whole genome shotgun (WGS) entry which is preliminary data.</text>
</comment>
<organism evidence="1 2">
    <name type="scientific">Elysia crispata</name>
    <name type="common">lettuce slug</name>
    <dbReference type="NCBI Taxonomy" id="231223"/>
    <lineage>
        <taxon>Eukaryota</taxon>
        <taxon>Metazoa</taxon>
        <taxon>Spiralia</taxon>
        <taxon>Lophotrochozoa</taxon>
        <taxon>Mollusca</taxon>
        <taxon>Gastropoda</taxon>
        <taxon>Heterobranchia</taxon>
        <taxon>Euthyneura</taxon>
        <taxon>Panpulmonata</taxon>
        <taxon>Sacoglossa</taxon>
        <taxon>Placobranchoidea</taxon>
        <taxon>Plakobranchidae</taxon>
        <taxon>Elysia</taxon>
    </lineage>
</organism>
<dbReference type="Proteomes" id="UP001283361">
    <property type="component" value="Unassembled WGS sequence"/>
</dbReference>